<dbReference type="PROSITE" id="PS00688">
    <property type="entry name" value="SIGMA54_INTERACT_3"/>
    <property type="match status" value="1"/>
</dbReference>
<sequence length="599" mass="64707">MDRLQLQLHSARQQFAEGLPLPAGLLPEPIERSWERSRAAGLSPWQPRLACGQLDVLPLTEADSQLAACVQPELERLWELIGDSHWMLFCVNPDNRIVQTRKPFGIDSPLSALHAGRRVSEVDVGTTAPACTLMDGLPAIVAGNQHYLQEFAEFFCVSVPLRGVDGEMLGALDLTGIGTRNAGTMLERLKHAALATENNFFLNLPRCRIVELQHDPRLLGSPLQALLAVHDDGTVHAANRAAQQLLGVPSYRPEGLCLGQLFDRPSQTSLDGSPQLLTLADGSRLYGRLLAKPIAKPRTLPVSTTALGSDRRVNARFDDACKAVAGNLPVLITGPTGSGKEVFAKALHAHCCPQAPFVAINCAALPESLIEAELFGYTEGSFTGARKGGAMGLLESAGDGILLLDEIGDMPLALQSRLLRALQERQITRVGSTRTVALKARVIAATHKDLATLVSRGGFREDLFYRLDGLRVALPSLEERLDKAQLIDSFFHRPGFPPLAADARRQLLAYHWPGNLRQLENVARLVGVLAAGEPCIGVQHLPDELQGIAVPASCNLAYITQGVIERVLLAHGGNVSAAAKELGISRTTLYKRLANQCSR</sequence>
<dbReference type="SMART" id="SM00382">
    <property type="entry name" value="AAA"/>
    <property type="match status" value="1"/>
</dbReference>
<dbReference type="InterPro" id="IPR058031">
    <property type="entry name" value="AAA_lid_NorR"/>
</dbReference>
<dbReference type="EMBL" id="CP059052">
    <property type="protein sequence ID" value="QLJ11853.1"/>
    <property type="molecule type" value="Genomic_DNA"/>
</dbReference>
<dbReference type="Gene3D" id="3.30.450.40">
    <property type="match status" value="1"/>
</dbReference>
<dbReference type="Gene3D" id="1.10.8.60">
    <property type="match status" value="1"/>
</dbReference>
<dbReference type="PANTHER" id="PTHR32071">
    <property type="entry name" value="TRANSCRIPTIONAL REGULATORY PROTEIN"/>
    <property type="match status" value="1"/>
</dbReference>
<evidence type="ECO:0000256" key="2">
    <source>
        <dbReference type="ARBA" id="ARBA00022840"/>
    </source>
</evidence>
<evidence type="ECO:0000259" key="5">
    <source>
        <dbReference type="PROSITE" id="PS50045"/>
    </source>
</evidence>
<proteinExistence type="predicted"/>
<dbReference type="InterPro" id="IPR003593">
    <property type="entry name" value="AAA+_ATPase"/>
</dbReference>
<dbReference type="Pfam" id="PF02954">
    <property type="entry name" value="HTH_8"/>
    <property type="match status" value="1"/>
</dbReference>
<gene>
    <name evidence="6" type="ORF">H0H12_15345</name>
</gene>
<dbReference type="CDD" id="cd00009">
    <property type="entry name" value="AAA"/>
    <property type="match status" value="1"/>
</dbReference>
<dbReference type="Pfam" id="PF00158">
    <property type="entry name" value="Sigma54_activat"/>
    <property type="match status" value="1"/>
</dbReference>
<dbReference type="AlphaFoldDB" id="A0A7D5VTC7"/>
<dbReference type="Gene3D" id="3.40.50.300">
    <property type="entry name" value="P-loop containing nucleotide triphosphate hydrolases"/>
    <property type="match status" value="1"/>
</dbReference>
<dbReference type="RefSeq" id="WP_180688101.1">
    <property type="nucleotide sequence ID" value="NZ_CP059052.1"/>
</dbReference>
<dbReference type="Proteomes" id="UP000510934">
    <property type="component" value="Chromosome"/>
</dbReference>
<dbReference type="FunFam" id="3.40.50.300:FF:000006">
    <property type="entry name" value="DNA-binding transcriptional regulator NtrC"/>
    <property type="match status" value="1"/>
</dbReference>
<dbReference type="SUPFAM" id="SSF46689">
    <property type="entry name" value="Homeodomain-like"/>
    <property type="match status" value="1"/>
</dbReference>
<protein>
    <submittedName>
        <fullName evidence="6">Sigma-54-dependent Fis family transcriptional regulator</fullName>
    </submittedName>
</protein>
<dbReference type="GO" id="GO:0043565">
    <property type="term" value="F:sequence-specific DNA binding"/>
    <property type="evidence" value="ECO:0007669"/>
    <property type="project" value="InterPro"/>
</dbReference>
<name>A0A7D5VTC7_PSEPU</name>
<evidence type="ECO:0000256" key="4">
    <source>
        <dbReference type="ARBA" id="ARBA00023163"/>
    </source>
</evidence>
<dbReference type="InterPro" id="IPR027417">
    <property type="entry name" value="P-loop_NTPase"/>
</dbReference>
<dbReference type="Pfam" id="PF25601">
    <property type="entry name" value="AAA_lid_14"/>
    <property type="match status" value="1"/>
</dbReference>
<dbReference type="GO" id="GO:0006355">
    <property type="term" value="P:regulation of DNA-templated transcription"/>
    <property type="evidence" value="ECO:0007669"/>
    <property type="project" value="InterPro"/>
</dbReference>
<dbReference type="GO" id="GO:0005524">
    <property type="term" value="F:ATP binding"/>
    <property type="evidence" value="ECO:0007669"/>
    <property type="project" value="UniProtKB-KW"/>
</dbReference>
<keyword evidence="4" id="KW-0804">Transcription</keyword>
<dbReference type="InterPro" id="IPR002078">
    <property type="entry name" value="Sigma_54_int"/>
</dbReference>
<evidence type="ECO:0000256" key="1">
    <source>
        <dbReference type="ARBA" id="ARBA00022741"/>
    </source>
</evidence>
<dbReference type="SUPFAM" id="SSF52540">
    <property type="entry name" value="P-loop containing nucleoside triphosphate hydrolases"/>
    <property type="match status" value="1"/>
</dbReference>
<evidence type="ECO:0000313" key="6">
    <source>
        <dbReference type="EMBL" id="QLJ11853.1"/>
    </source>
</evidence>
<keyword evidence="2" id="KW-0067">ATP-binding</keyword>
<dbReference type="InterPro" id="IPR025944">
    <property type="entry name" value="Sigma_54_int_dom_CS"/>
</dbReference>
<keyword evidence="3" id="KW-0805">Transcription regulation</keyword>
<evidence type="ECO:0000256" key="3">
    <source>
        <dbReference type="ARBA" id="ARBA00023015"/>
    </source>
</evidence>
<dbReference type="InterPro" id="IPR009057">
    <property type="entry name" value="Homeodomain-like_sf"/>
</dbReference>
<accession>A0A7D5VTC7</accession>
<keyword evidence="1" id="KW-0547">Nucleotide-binding</keyword>
<dbReference type="InterPro" id="IPR029016">
    <property type="entry name" value="GAF-like_dom_sf"/>
</dbReference>
<feature type="domain" description="Sigma-54 factor interaction" evidence="5">
    <location>
        <begin position="306"/>
        <end position="528"/>
    </location>
</feature>
<dbReference type="Gene3D" id="1.10.10.60">
    <property type="entry name" value="Homeodomain-like"/>
    <property type="match status" value="1"/>
</dbReference>
<reference evidence="6 7" key="1">
    <citation type="journal article" date="2009" name="Mikrobiologiia">
        <title>[Phenanthren biodegradation and interaction of Pseudomonas putida BS3701 and Burkholderia sp.BS3702 in plant rhizosphere].</title>
        <authorList>
            <person name="Ovchinnikova A.A."/>
            <person name="Vetrova A.A."/>
            <person name="Filonov A.E."/>
            <person name="Boronin A.M."/>
        </authorList>
    </citation>
    <scope>NUCLEOTIDE SEQUENCE [LARGE SCALE GENOMIC DNA]</scope>
    <source>
        <strain evidence="6 7">BS3701</strain>
    </source>
</reference>
<dbReference type="PANTHER" id="PTHR32071:SF77">
    <property type="entry name" value="TRANSCRIPTIONAL REGULATORY PROTEIN"/>
    <property type="match status" value="1"/>
</dbReference>
<evidence type="ECO:0000313" key="7">
    <source>
        <dbReference type="Proteomes" id="UP000510934"/>
    </source>
</evidence>
<dbReference type="PROSITE" id="PS50045">
    <property type="entry name" value="SIGMA54_INTERACT_4"/>
    <property type="match status" value="1"/>
</dbReference>
<dbReference type="InterPro" id="IPR002197">
    <property type="entry name" value="HTH_Fis"/>
</dbReference>
<organism evidence="6 7">
    <name type="scientific">Pseudomonas putida</name>
    <name type="common">Arthrobacter siderocapsulatus</name>
    <dbReference type="NCBI Taxonomy" id="303"/>
    <lineage>
        <taxon>Bacteria</taxon>
        <taxon>Pseudomonadati</taxon>
        <taxon>Pseudomonadota</taxon>
        <taxon>Gammaproteobacteria</taxon>
        <taxon>Pseudomonadales</taxon>
        <taxon>Pseudomonadaceae</taxon>
        <taxon>Pseudomonas</taxon>
    </lineage>
</organism>